<dbReference type="Proteomes" id="UP000054549">
    <property type="component" value="Unassembled WGS sequence"/>
</dbReference>
<keyword evidence="3" id="KW-1185">Reference proteome</keyword>
<dbReference type="STRING" id="946122.A0A0C2SX10"/>
<name>A0A0C2SX10_AMAMK</name>
<feature type="transmembrane region" description="Helical" evidence="1">
    <location>
        <begin position="199"/>
        <end position="222"/>
    </location>
</feature>
<reference evidence="2 3" key="1">
    <citation type="submission" date="2014-04" db="EMBL/GenBank/DDBJ databases">
        <title>Evolutionary Origins and Diversification of the Mycorrhizal Mutualists.</title>
        <authorList>
            <consortium name="DOE Joint Genome Institute"/>
            <consortium name="Mycorrhizal Genomics Consortium"/>
            <person name="Kohler A."/>
            <person name="Kuo A."/>
            <person name="Nagy L.G."/>
            <person name="Floudas D."/>
            <person name="Copeland A."/>
            <person name="Barry K.W."/>
            <person name="Cichocki N."/>
            <person name="Veneault-Fourrey C."/>
            <person name="LaButti K."/>
            <person name="Lindquist E.A."/>
            <person name="Lipzen A."/>
            <person name="Lundell T."/>
            <person name="Morin E."/>
            <person name="Murat C."/>
            <person name="Riley R."/>
            <person name="Ohm R."/>
            <person name="Sun H."/>
            <person name="Tunlid A."/>
            <person name="Henrissat B."/>
            <person name="Grigoriev I.V."/>
            <person name="Hibbett D.S."/>
            <person name="Martin F."/>
        </authorList>
    </citation>
    <scope>NUCLEOTIDE SEQUENCE [LARGE SCALE GENOMIC DNA]</scope>
    <source>
        <strain evidence="2 3">Koide BX008</strain>
    </source>
</reference>
<dbReference type="InParanoid" id="A0A0C2SX10"/>
<keyword evidence="1" id="KW-1133">Transmembrane helix</keyword>
<protein>
    <submittedName>
        <fullName evidence="2">Uncharacterized protein</fullName>
    </submittedName>
</protein>
<keyword evidence="1" id="KW-0812">Transmembrane</keyword>
<keyword evidence="1" id="KW-0472">Membrane</keyword>
<evidence type="ECO:0000313" key="2">
    <source>
        <dbReference type="EMBL" id="KIL58664.1"/>
    </source>
</evidence>
<dbReference type="OrthoDB" id="3354175at2759"/>
<accession>A0A0C2SX10</accession>
<proteinExistence type="predicted"/>
<feature type="transmembrane region" description="Helical" evidence="1">
    <location>
        <begin position="35"/>
        <end position="62"/>
    </location>
</feature>
<dbReference type="AlphaFoldDB" id="A0A0C2SX10"/>
<evidence type="ECO:0000256" key="1">
    <source>
        <dbReference type="SAM" id="Phobius"/>
    </source>
</evidence>
<organism evidence="2 3">
    <name type="scientific">Amanita muscaria (strain Koide BX008)</name>
    <dbReference type="NCBI Taxonomy" id="946122"/>
    <lineage>
        <taxon>Eukaryota</taxon>
        <taxon>Fungi</taxon>
        <taxon>Dikarya</taxon>
        <taxon>Basidiomycota</taxon>
        <taxon>Agaricomycotina</taxon>
        <taxon>Agaricomycetes</taxon>
        <taxon>Agaricomycetidae</taxon>
        <taxon>Agaricales</taxon>
        <taxon>Pluteineae</taxon>
        <taxon>Amanitaceae</taxon>
        <taxon>Amanita</taxon>
    </lineage>
</organism>
<evidence type="ECO:0000313" key="3">
    <source>
        <dbReference type="Proteomes" id="UP000054549"/>
    </source>
</evidence>
<feature type="transmembrane region" description="Helical" evidence="1">
    <location>
        <begin position="155"/>
        <end position="178"/>
    </location>
</feature>
<dbReference type="EMBL" id="KN818332">
    <property type="protein sequence ID" value="KIL58664.1"/>
    <property type="molecule type" value="Genomic_DNA"/>
</dbReference>
<gene>
    <name evidence="2" type="ORF">M378DRAFT_86165</name>
</gene>
<feature type="transmembrane region" description="Helical" evidence="1">
    <location>
        <begin position="6"/>
        <end position="23"/>
    </location>
</feature>
<feature type="transmembrane region" description="Helical" evidence="1">
    <location>
        <begin position="114"/>
        <end position="135"/>
    </location>
</feature>
<feature type="transmembrane region" description="Helical" evidence="1">
    <location>
        <begin position="228"/>
        <end position="251"/>
    </location>
</feature>
<sequence length="302" mass="33531">MLIDRLGANFVLFGLCVYILLFVRRNAQGLNKPMLITAIAMFVVSSAHMVVGIIQVIVAFIGDSYDVDGAIKYFAQRWLPLSIARQALYAANNIIADGLLIYRCYVVWDFNWNVIILPIIMLIGTAVCFVFSLYGLSETAPGQGVFISSIDDWGITVFSVSLATNVLVTFLIASRVYWVVYRLDVPCGEEYRHKYHQAVAIIIESGSIQSAAILILLVLHSLNETSQYIMADALAQLLGIVPTLIIVRCGLCTKLPCTKIRTNHSITTISQEFSSRYPVPMQLPKSVDETMNSNDEMAMKCV</sequence>
<dbReference type="HOGENOM" id="CLU_044614_3_1_1"/>